<accession>A7EMN0</accession>
<evidence type="ECO:0000313" key="1">
    <source>
        <dbReference type="EMBL" id="EDO04096.1"/>
    </source>
</evidence>
<dbReference type="RefSeq" id="XP_001592338.1">
    <property type="nucleotide sequence ID" value="XM_001592288.1"/>
</dbReference>
<evidence type="ECO:0000313" key="2">
    <source>
        <dbReference type="Proteomes" id="UP000001312"/>
    </source>
</evidence>
<dbReference type="AlphaFoldDB" id="A7EMN0"/>
<dbReference type="Proteomes" id="UP000001312">
    <property type="component" value="Unassembled WGS sequence"/>
</dbReference>
<keyword evidence="2" id="KW-1185">Reference proteome</keyword>
<protein>
    <submittedName>
        <fullName evidence="1">Uncharacterized protein</fullName>
    </submittedName>
</protein>
<gene>
    <name evidence="1" type="ORF">SS1G_06579</name>
</gene>
<reference evidence="2" key="1">
    <citation type="journal article" date="2011" name="PLoS Genet.">
        <title>Genomic analysis of the necrotrophic fungal pathogens Sclerotinia sclerotiorum and Botrytis cinerea.</title>
        <authorList>
            <person name="Amselem J."/>
            <person name="Cuomo C.A."/>
            <person name="van Kan J.A."/>
            <person name="Viaud M."/>
            <person name="Benito E.P."/>
            <person name="Couloux A."/>
            <person name="Coutinho P.M."/>
            <person name="de Vries R.P."/>
            <person name="Dyer P.S."/>
            <person name="Fillinger S."/>
            <person name="Fournier E."/>
            <person name="Gout L."/>
            <person name="Hahn M."/>
            <person name="Kohn L."/>
            <person name="Lapalu N."/>
            <person name="Plummer K.M."/>
            <person name="Pradier J.M."/>
            <person name="Quevillon E."/>
            <person name="Sharon A."/>
            <person name="Simon A."/>
            <person name="ten Have A."/>
            <person name="Tudzynski B."/>
            <person name="Tudzynski P."/>
            <person name="Wincker P."/>
            <person name="Andrew M."/>
            <person name="Anthouard V."/>
            <person name="Beever R.E."/>
            <person name="Beffa R."/>
            <person name="Benoit I."/>
            <person name="Bouzid O."/>
            <person name="Brault B."/>
            <person name="Chen Z."/>
            <person name="Choquer M."/>
            <person name="Collemare J."/>
            <person name="Cotton P."/>
            <person name="Danchin E.G."/>
            <person name="Da Silva C."/>
            <person name="Gautier A."/>
            <person name="Giraud C."/>
            <person name="Giraud T."/>
            <person name="Gonzalez C."/>
            <person name="Grossetete S."/>
            <person name="Guldener U."/>
            <person name="Henrissat B."/>
            <person name="Howlett B.J."/>
            <person name="Kodira C."/>
            <person name="Kretschmer M."/>
            <person name="Lappartient A."/>
            <person name="Leroch M."/>
            <person name="Levis C."/>
            <person name="Mauceli E."/>
            <person name="Neuveglise C."/>
            <person name="Oeser B."/>
            <person name="Pearson M."/>
            <person name="Poulain J."/>
            <person name="Poussereau N."/>
            <person name="Quesneville H."/>
            <person name="Rascle C."/>
            <person name="Schumacher J."/>
            <person name="Segurens B."/>
            <person name="Sexton A."/>
            <person name="Silva E."/>
            <person name="Sirven C."/>
            <person name="Soanes D.M."/>
            <person name="Talbot N.J."/>
            <person name="Templeton M."/>
            <person name="Yandava C."/>
            <person name="Yarden O."/>
            <person name="Zeng Q."/>
            <person name="Rollins J.A."/>
            <person name="Lebrun M.H."/>
            <person name="Dickman M."/>
        </authorList>
    </citation>
    <scope>NUCLEOTIDE SEQUENCE [LARGE SCALE GENOMIC DNA]</scope>
    <source>
        <strain evidence="2">ATCC 18683 / 1980 / Ss-1</strain>
    </source>
</reference>
<organism evidence="1 2">
    <name type="scientific">Sclerotinia sclerotiorum (strain ATCC 18683 / 1980 / Ss-1)</name>
    <name type="common">White mold</name>
    <name type="synonym">Whetzelinia sclerotiorum</name>
    <dbReference type="NCBI Taxonomy" id="665079"/>
    <lineage>
        <taxon>Eukaryota</taxon>
        <taxon>Fungi</taxon>
        <taxon>Dikarya</taxon>
        <taxon>Ascomycota</taxon>
        <taxon>Pezizomycotina</taxon>
        <taxon>Leotiomycetes</taxon>
        <taxon>Helotiales</taxon>
        <taxon>Sclerotiniaceae</taxon>
        <taxon>Sclerotinia</taxon>
    </lineage>
</organism>
<dbReference type="EMBL" id="CH476628">
    <property type="protein sequence ID" value="EDO04096.1"/>
    <property type="molecule type" value="Genomic_DNA"/>
</dbReference>
<dbReference type="GeneID" id="5488709"/>
<dbReference type="InParanoid" id="A7EMN0"/>
<sequence length="70" mass="7568">MRQVALEDIMCGIYADFRGSAVVEAGLGRNVSRDSMAHGFNRLQPCVQVSQGRLGKDSLATCMSYAANSR</sequence>
<dbReference type="KEGG" id="ssl:SS1G_06579"/>
<name>A7EMN0_SCLS1</name>
<proteinExistence type="predicted"/>